<dbReference type="RefSeq" id="WP_338038252.1">
    <property type="nucleotide sequence ID" value="NZ_JJML01000007.1"/>
</dbReference>
<keyword evidence="7" id="KW-0030">Aminoacyl-tRNA synthetase</keyword>
<dbReference type="PANTHER" id="PTHR43740">
    <property type="entry name" value="LEUCYL-TRNA SYNTHETASE"/>
    <property type="match status" value="1"/>
</dbReference>
<dbReference type="EMBL" id="JJML01000007">
    <property type="protein sequence ID" value="KGF73499.1"/>
    <property type="molecule type" value="Genomic_DNA"/>
</dbReference>
<dbReference type="PRINTS" id="PR00985">
    <property type="entry name" value="TRNASYNTHLEU"/>
</dbReference>
<dbReference type="InterPro" id="IPR002302">
    <property type="entry name" value="Leu-tRNA-ligase"/>
</dbReference>
<gene>
    <name evidence="8" type="ORF">DO97_18500</name>
</gene>
<evidence type="ECO:0000256" key="4">
    <source>
        <dbReference type="ARBA" id="ARBA00022741"/>
    </source>
</evidence>
<dbReference type="GO" id="GO:0005829">
    <property type="term" value="C:cytosol"/>
    <property type="evidence" value="ECO:0007669"/>
    <property type="project" value="TreeGrafter"/>
</dbReference>
<evidence type="ECO:0000256" key="1">
    <source>
        <dbReference type="ARBA" id="ARBA00005594"/>
    </source>
</evidence>
<organism evidence="8 9">
    <name type="scientific">Neosynechococcus sphagnicola sy1</name>
    <dbReference type="NCBI Taxonomy" id="1497020"/>
    <lineage>
        <taxon>Bacteria</taxon>
        <taxon>Bacillati</taxon>
        <taxon>Cyanobacteriota</taxon>
        <taxon>Cyanophyceae</taxon>
        <taxon>Neosynechococcales</taxon>
        <taxon>Neosynechococcaceae</taxon>
        <taxon>Neosynechococcus</taxon>
    </lineage>
</organism>
<dbReference type="GO" id="GO:0006429">
    <property type="term" value="P:leucyl-tRNA aminoacylation"/>
    <property type="evidence" value="ECO:0007669"/>
    <property type="project" value="InterPro"/>
</dbReference>
<dbReference type="InterPro" id="IPR014729">
    <property type="entry name" value="Rossmann-like_a/b/a_fold"/>
</dbReference>
<evidence type="ECO:0000313" key="8">
    <source>
        <dbReference type="EMBL" id="KGF73499.1"/>
    </source>
</evidence>
<evidence type="ECO:0000256" key="3">
    <source>
        <dbReference type="ARBA" id="ARBA00022598"/>
    </source>
</evidence>
<evidence type="ECO:0000256" key="2">
    <source>
        <dbReference type="ARBA" id="ARBA00013164"/>
    </source>
</evidence>
<dbReference type="PANTHER" id="PTHR43740:SF2">
    <property type="entry name" value="LEUCINE--TRNA LIGASE, MITOCHONDRIAL"/>
    <property type="match status" value="1"/>
</dbReference>
<keyword evidence="4" id="KW-0547">Nucleotide-binding</keyword>
<proteinExistence type="inferred from homology"/>
<keyword evidence="5" id="KW-0067">ATP-binding</keyword>
<evidence type="ECO:0000256" key="5">
    <source>
        <dbReference type="ARBA" id="ARBA00022840"/>
    </source>
</evidence>
<dbReference type="Proteomes" id="UP000030170">
    <property type="component" value="Unassembled WGS sequence"/>
</dbReference>
<evidence type="ECO:0000256" key="6">
    <source>
        <dbReference type="ARBA" id="ARBA00022917"/>
    </source>
</evidence>
<evidence type="ECO:0000256" key="7">
    <source>
        <dbReference type="ARBA" id="ARBA00023146"/>
    </source>
</evidence>
<keyword evidence="9" id="KW-1185">Reference proteome</keyword>
<keyword evidence="3" id="KW-0436">Ligase</keyword>
<dbReference type="EC" id="6.1.1.4" evidence="2"/>
<comment type="caution">
    <text evidence="8">The sequence shown here is derived from an EMBL/GenBank/DDBJ whole genome shotgun (WGS) entry which is preliminary data.</text>
</comment>
<dbReference type="STRING" id="1497020.DO97_18500"/>
<sequence>MPVPEADLPVVLPDAVDLSGRGPSPLGKLASWVKVPCPCCGISAQRETDTMDTFIDSSWYFLRYPDAKNSQEVFDSTQTNNWMPVDQYVGGH</sequence>
<dbReference type="GO" id="GO:0004823">
    <property type="term" value="F:leucine-tRNA ligase activity"/>
    <property type="evidence" value="ECO:0007669"/>
    <property type="project" value="UniProtKB-EC"/>
</dbReference>
<dbReference type="AlphaFoldDB" id="A0A098TMG8"/>
<dbReference type="Gene3D" id="3.40.50.620">
    <property type="entry name" value="HUPs"/>
    <property type="match status" value="1"/>
</dbReference>
<comment type="similarity">
    <text evidence="1">Belongs to the class-I aminoacyl-tRNA synthetase family.</text>
</comment>
<name>A0A098TMG8_9CYAN</name>
<dbReference type="SUPFAM" id="SSF52374">
    <property type="entry name" value="Nucleotidylyl transferase"/>
    <property type="match status" value="1"/>
</dbReference>
<reference evidence="8 9" key="1">
    <citation type="journal article" date="2014" name="Mol. Ecol.">
        <title>Evolution of Synechococcus.</title>
        <authorList>
            <person name="Dvorak P."/>
            <person name="Casamatta D."/>
            <person name="Hasler P."/>
            <person name="Poulickova A."/>
            <person name="Ondrej V."/>
            <person name="Sanges R."/>
        </authorList>
    </citation>
    <scope>NUCLEOTIDE SEQUENCE [LARGE SCALE GENOMIC DNA]</scope>
    <source>
        <strain evidence="8 9">CAUP A 1101</strain>
    </source>
</reference>
<protein>
    <recommendedName>
        <fullName evidence="2">leucine--tRNA ligase</fullName>
        <ecNumber evidence="2">6.1.1.4</ecNumber>
    </recommendedName>
</protein>
<evidence type="ECO:0000313" key="9">
    <source>
        <dbReference type="Proteomes" id="UP000030170"/>
    </source>
</evidence>
<keyword evidence="6" id="KW-0648">Protein biosynthesis</keyword>
<dbReference type="GO" id="GO:0005524">
    <property type="term" value="F:ATP binding"/>
    <property type="evidence" value="ECO:0007669"/>
    <property type="project" value="UniProtKB-KW"/>
</dbReference>
<accession>A0A098TMG8</accession>